<proteinExistence type="predicted"/>
<accession>M0GT39</accession>
<dbReference type="Proteomes" id="UP000011535">
    <property type="component" value="Unassembled WGS sequence"/>
</dbReference>
<organism evidence="1 2">
    <name type="scientific">Haloferax lucentense (strain DSM 14919 / JCM 9276 / NCIMB 13854 / Aa 2.2)</name>
    <name type="common">Haloferax alicantei</name>
    <dbReference type="NCBI Taxonomy" id="1230452"/>
    <lineage>
        <taxon>Archaea</taxon>
        <taxon>Methanobacteriati</taxon>
        <taxon>Methanobacteriota</taxon>
        <taxon>Stenosarchaea group</taxon>
        <taxon>Halobacteria</taxon>
        <taxon>Halobacteriales</taxon>
        <taxon>Haloferacaceae</taxon>
        <taxon>Haloferax</taxon>
    </lineage>
</organism>
<sequence>MAKCEPCCSIPLNPITRWAWQTVFVCRCGREPTVGFCREGGRIDETQQREFTPIHDESTTGMVGPRKSRSELRVFWVNHDAIA</sequence>
<name>M0GT39_HALL2</name>
<comment type="caution">
    <text evidence="1">The sequence shown here is derived from an EMBL/GenBank/DDBJ whole genome shotgun (WGS) entry which is preliminary data.</text>
</comment>
<evidence type="ECO:0000313" key="1">
    <source>
        <dbReference type="EMBL" id="ELZ75375.1"/>
    </source>
</evidence>
<reference evidence="1 2" key="1">
    <citation type="journal article" date="2014" name="PLoS Genet.">
        <title>Phylogenetically driven sequencing of extremely halophilic archaea reveals strategies for static and dynamic osmo-response.</title>
        <authorList>
            <person name="Becker E.A."/>
            <person name="Seitzer P.M."/>
            <person name="Tritt A."/>
            <person name="Larsen D."/>
            <person name="Krusor M."/>
            <person name="Yao A.I."/>
            <person name="Wu D."/>
            <person name="Madern D."/>
            <person name="Eisen J.A."/>
            <person name="Darling A.E."/>
            <person name="Facciotti M.T."/>
        </authorList>
    </citation>
    <scope>NUCLEOTIDE SEQUENCE [LARGE SCALE GENOMIC DNA]</scope>
    <source>
        <strain evidence="2">DSM 14919 / CCM 7023 / CIP 107410 / JCM 9276 / NCIMB 13854 / Aa 2.2</strain>
    </source>
</reference>
<evidence type="ECO:0000313" key="2">
    <source>
        <dbReference type="Proteomes" id="UP000011535"/>
    </source>
</evidence>
<gene>
    <name evidence="1" type="ORF">C456_06892</name>
</gene>
<dbReference type="AlphaFoldDB" id="M0GT39"/>
<protein>
    <submittedName>
        <fullName evidence="1">Uncharacterized protein</fullName>
    </submittedName>
</protein>
<dbReference type="EMBL" id="AOLH01000010">
    <property type="protein sequence ID" value="ELZ75375.1"/>
    <property type="molecule type" value="Genomic_DNA"/>
</dbReference>